<name>A0AAD9HUX8_9PEZI</name>
<proteinExistence type="predicted"/>
<dbReference type="Pfam" id="PF18922">
    <property type="entry name" value="DUF5672"/>
    <property type="match status" value="1"/>
</dbReference>
<comment type="caution">
    <text evidence="4">The sequence shown here is derived from an EMBL/GenBank/DDBJ whole genome shotgun (WGS) entry which is preliminary data.</text>
</comment>
<dbReference type="InterPro" id="IPR043729">
    <property type="entry name" value="DUF5672"/>
</dbReference>
<organism evidence="4 5">
    <name type="scientific">Colletotrichum zoysiae</name>
    <dbReference type="NCBI Taxonomy" id="1216348"/>
    <lineage>
        <taxon>Eukaryota</taxon>
        <taxon>Fungi</taxon>
        <taxon>Dikarya</taxon>
        <taxon>Ascomycota</taxon>
        <taxon>Pezizomycotina</taxon>
        <taxon>Sordariomycetes</taxon>
        <taxon>Hypocreomycetidae</taxon>
        <taxon>Glomerellales</taxon>
        <taxon>Glomerellaceae</taxon>
        <taxon>Colletotrichum</taxon>
        <taxon>Colletotrichum graminicola species complex</taxon>
    </lineage>
</organism>
<dbReference type="EMBL" id="MU842812">
    <property type="protein sequence ID" value="KAK2034746.1"/>
    <property type="molecule type" value="Genomic_DNA"/>
</dbReference>
<keyword evidence="2" id="KW-1133">Transmembrane helix</keyword>
<dbReference type="AlphaFoldDB" id="A0AAD9HUX8"/>
<accession>A0AAD9HUX8</accession>
<evidence type="ECO:0000313" key="4">
    <source>
        <dbReference type="EMBL" id="KAK2034746.1"/>
    </source>
</evidence>
<feature type="region of interest" description="Disordered" evidence="1">
    <location>
        <begin position="48"/>
        <end position="69"/>
    </location>
</feature>
<feature type="transmembrane region" description="Helical" evidence="2">
    <location>
        <begin position="21"/>
        <end position="39"/>
    </location>
</feature>
<dbReference type="Proteomes" id="UP001232148">
    <property type="component" value="Unassembled WGS sequence"/>
</dbReference>
<feature type="compositionally biased region" description="Polar residues" evidence="1">
    <location>
        <begin position="53"/>
        <end position="69"/>
    </location>
</feature>
<feature type="domain" description="DUF5672" evidence="3">
    <location>
        <begin position="143"/>
        <end position="284"/>
    </location>
</feature>
<evidence type="ECO:0000313" key="5">
    <source>
        <dbReference type="Proteomes" id="UP001232148"/>
    </source>
</evidence>
<evidence type="ECO:0000259" key="3">
    <source>
        <dbReference type="Pfam" id="PF18922"/>
    </source>
</evidence>
<evidence type="ECO:0000256" key="1">
    <source>
        <dbReference type="SAM" id="MobiDB-lite"/>
    </source>
</evidence>
<keyword evidence="5" id="KW-1185">Reference proteome</keyword>
<gene>
    <name evidence="4" type="ORF">LX32DRAFT_607873</name>
</gene>
<sequence>MVDTAGSKSINRRRFLEYGTIKRNYLICFFILVLLLATWNTVENQHPEYDDQLPTQGNQAPPVQDEFSNTDAPSAHQALHVDTSNVAVIIETDIARVPNLVPVMLHFATVLGPTWPIVLMTLEVNWNPPDSPAFKRLMDTNQVRVKFLPPETILSDHHSVSVFLASPWVWEQFLSSHRVLLFQADSILCSKSPSRVEDFLHWDLIGAPIASHLGQGYNGGLSLRNPKLMHEITTDTSATLGPGDFEDQWFNARVKEHNGNLPSPEEALKFAVESIYYERPLGYHQPVRWQKDNLQQIYEWCPEIGLLQGGSHFF</sequence>
<reference evidence="4" key="1">
    <citation type="submission" date="2021-06" db="EMBL/GenBank/DDBJ databases">
        <title>Comparative genomics, transcriptomics and evolutionary studies reveal genomic signatures of adaptation to plant cell wall in hemibiotrophic fungi.</title>
        <authorList>
            <consortium name="DOE Joint Genome Institute"/>
            <person name="Baroncelli R."/>
            <person name="Diaz J.F."/>
            <person name="Benocci T."/>
            <person name="Peng M."/>
            <person name="Battaglia E."/>
            <person name="Haridas S."/>
            <person name="Andreopoulos W."/>
            <person name="Labutti K."/>
            <person name="Pangilinan J."/>
            <person name="Floch G.L."/>
            <person name="Makela M.R."/>
            <person name="Henrissat B."/>
            <person name="Grigoriev I.V."/>
            <person name="Crouch J.A."/>
            <person name="De Vries R.P."/>
            <person name="Sukno S.A."/>
            <person name="Thon M.R."/>
        </authorList>
    </citation>
    <scope>NUCLEOTIDE SEQUENCE</scope>
    <source>
        <strain evidence="4">MAFF235873</strain>
    </source>
</reference>
<keyword evidence="2" id="KW-0472">Membrane</keyword>
<keyword evidence="2" id="KW-0812">Transmembrane</keyword>
<protein>
    <recommendedName>
        <fullName evidence="3">DUF5672 domain-containing protein</fullName>
    </recommendedName>
</protein>
<evidence type="ECO:0000256" key="2">
    <source>
        <dbReference type="SAM" id="Phobius"/>
    </source>
</evidence>